<evidence type="ECO:0000313" key="4">
    <source>
        <dbReference type="EMBL" id="VFK16590.1"/>
    </source>
</evidence>
<reference evidence="3" key="1">
    <citation type="submission" date="2019-02" db="EMBL/GenBank/DDBJ databases">
        <authorList>
            <person name="Gruber-Vodicka R. H."/>
            <person name="Seah K. B. B."/>
        </authorList>
    </citation>
    <scope>NUCLEOTIDE SEQUENCE</scope>
    <source>
        <strain evidence="2">BECK_BZ163</strain>
        <strain evidence="4">BECK_BZ164</strain>
        <strain evidence="3">BECK_BZ165</strain>
    </source>
</reference>
<keyword evidence="1" id="KW-0812">Transmembrane</keyword>
<accession>A0A450SV73</accession>
<keyword evidence="1" id="KW-1133">Transmembrane helix</keyword>
<feature type="transmembrane region" description="Helical" evidence="1">
    <location>
        <begin position="114"/>
        <end position="135"/>
    </location>
</feature>
<dbReference type="AlphaFoldDB" id="A0A450SV73"/>
<organism evidence="3">
    <name type="scientific">Candidatus Kentrum sp. FM</name>
    <dbReference type="NCBI Taxonomy" id="2126340"/>
    <lineage>
        <taxon>Bacteria</taxon>
        <taxon>Pseudomonadati</taxon>
        <taxon>Pseudomonadota</taxon>
        <taxon>Gammaproteobacteria</taxon>
        <taxon>Candidatus Kentrum</taxon>
    </lineage>
</organism>
<dbReference type="EMBL" id="CAADFA010000212">
    <property type="protein sequence ID" value="VFJ57894.1"/>
    <property type="molecule type" value="Genomic_DNA"/>
</dbReference>
<sequence length="140" mass="16236">MYAFHAAIPITYWFAIDIAIRYRYRSYPACSIARGPRSPVAARLRYEFRGYFLTSPSRKPAKFPLDTVMFTGSWDQEEQKKEHPEEYQRLKASGAIEKYLVPPPSNRWNRLSHLFGFILLGVGLVLLILVIDGFMTRGLF</sequence>
<name>A0A450SV73_9GAMM</name>
<proteinExistence type="predicted"/>
<keyword evidence="1" id="KW-0472">Membrane</keyword>
<evidence type="ECO:0000256" key="1">
    <source>
        <dbReference type="SAM" id="Phobius"/>
    </source>
</evidence>
<dbReference type="EMBL" id="CAADFL010000428">
    <property type="protein sequence ID" value="VFK16590.1"/>
    <property type="molecule type" value="Genomic_DNA"/>
</dbReference>
<gene>
    <name evidence="2" type="ORF">BECKFM1743A_GA0114220_1002318</name>
    <name evidence="4" type="ORF">BECKFM1743B_GA0114221_104286</name>
    <name evidence="3" type="ORF">BECKFM1743C_GA0114222_102125</name>
</gene>
<dbReference type="EMBL" id="CAADEZ010000023">
    <property type="protein sequence ID" value="VFJ45401.1"/>
    <property type="molecule type" value="Genomic_DNA"/>
</dbReference>
<evidence type="ECO:0000313" key="2">
    <source>
        <dbReference type="EMBL" id="VFJ45401.1"/>
    </source>
</evidence>
<protein>
    <submittedName>
        <fullName evidence="3">Uncharacterized protein</fullName>
    </submittedName>
</protein>
<evidence type="ECO:0000313" key="3">
    <source>
        <dbReference type="EMBL" id="VFJ57894.1"/>
    </source>
</evidence>